<evidence type="ECO:0000313" key="2">
    <source>
        <dbReference type="Proteomes" id="UP001152658"/>
    </source>
</evidence>
<comment type="caution">
    <text evidence="1">The sequence shown here is derived from an EMBL/GenBank/DDBJ whole genome shotgun (WGS) entry which is preliminary data.</text>
</comment>
<dbReference type="Proteomes" id="UP001152658">
    <property type="component" value="Unassembled WGS sequence"/>
</dbReference>
<protein>
    <submittedName>
        <fullName evidence="1">Uncharacterized protein</fullName>
    </submittedName>
</protein>
<dbReference type="EMBL" id="CALYLK010000135">
    <property type="protein sequence ID" value="CAH8223274.1"/>
    <property type="molecule type" value="Genomic_DNA"/>
</dbReference>
<keyword evidence="2" id="KW-1185">Reference proteome</keyword>
<gene>
    <name evidence="1" type="ORF">VAE063_940091</name>
</gene>
<evidence type="ECO:0000313" key="1">
    <source>
        <dbReference type="EMBL" id="CAH8223274.1"/>
    </source>
</evidence>
<organism evidence="1 2">
    <name type="scientific">Vibrio aestuarianus</name>
    <dbReference type="NCBI Taxonomy" id="28171"/>
    <lineage>
        <taxon>Bacteria</taxon>
        <taxon>Pseudomonadati</taxon>
        <taxon>Pseudomonadota</taxon>
        <taxon>Gammaproteobacteria</taxon>
        <taxon>Vibrionales</taxon>
        <taxon>Vibrionaceae</taxon>
        <taxon>Vibrio</taxon>
    </lineage>
</organism>
<reference evidence="1" key="1">
    <citation type="submission" date="2022-06" db="EMBL/GenBank/DDBJ databases">
        <authorList>
            <person name="Goudenege D."/>
            <person name="Le Roux F."/>
        </authorList>
    </citation>
    <scope>NUCLEOTIDE SEQUENCE</scope>
    <source>
        <strain evidence="1">12-063</strain>
    </source>
</reference>
<proteinExistence type="predicted"/>
<accession>A0ABM9FP75</accession>
<sequence>MYKQCKKNAPLHIYYFLLSFPFSNKIFFKDRQKYNNHISTIIEDDIKNIPFGYIMLSNINHSYNYLIFSCF</sequence>
<name>A0ABM9FP75_9VIBR</name>